<protein>
    <recommendedName>
        <fullName evidence="1">Gfo/Idh/MocA-like oxidoreductase N-terminal domain-containing protein</fullName>
    </recommendedName>
</protein>
<dbReference type="InterPro" id="IPR051450">
    <property type="entry name" value="Gfo/Idh/MocA_Oxidoreductases"/>
</dbReference>
<reference evidence="2" key="1">
    <citation type="journal article" date="2020" name="Nature">
        <title>Giant virus diversity and host interactions through global metagenomics.</title>
        <authorList>
            <person name="Schulz F."/>
            <person name="Roux S."/>
            <person name="Paez-Espino D."/>
            <person name="Jungbluth S."/>
            <person name="Walsh D.A."/>
            <person name="Denef V.J."/>
            <person name="McMahon K.D."/>
            <person name="Konstantinidis K.T."/>
            <person name="Eloe-Fadrosh E.A."/>
            <person name="Kyrpides N.C."/>
            <person name="Woyke T."/>
        </authorList>
    </citation>
    <scope>NUCLEOTIDE SEQUENCE</scope>
    <source>
        <strain evidence="2">GVMAG-M-3300025860-25</strain>
    </source>
</reference>
<dbReference type="PANTHER" id="PTHR43377">
    <property type="entry name" value="BILIVERDIN REDUCTASE A"/>
    <property type="match status" value="1"/>
</dbReference>
<dbReference type="EMBL" id="MN740335">
    <property type="protein sequence ID" value="QHU01076.1"/>
    <property type="molecule type" value="Genomic_DNA"/>
</dbReference>
<feature type="domain" description="Gfo/Idh/MocA-like oxidoreductase N-terminal" evidence="1">
    <location>
        <begin position="3"/>
        <end position="120"/>
    </location>
</feature>
<dbReference type="PANTHER" id="PTHR43377:SF6">
    <property type="entry name" value="GFO_IDH_MOCA-LIKE OXIDOREDUCTASE N-TERMINAL DOMAIN-CONTAINING PROTEIN"/>
    <property type="match status" value="1"/>
</dbReference>
<organism evidence="2">
    <name type="scientific">viral metagenome</name>
    <dbReference type="NCBI Taxonomy" id="1070528"/>
    <lineage>
        <taxon>unclassified sequences</taxon>
        <taxon>metagenomes</taxon>
        <taxon>organismal metagenomes</taxon>
    </lineage>
</organism>
<dbReference type="SUPFAM" id="SSF55347">
    <property type="entry name" value="Glyceraldehyde-3-phosphate dehydrogenase-like, C-terminal domain"/>
    <property type="match status" value="1"/>
</dbReference>
<evidence type="ECO:0000259" key="1">
    <source>
        <dbReference type="Pfam" id="PF01408"/>
    </source>
</evidence>
<dbReference type="InterPro" id="IPR000683">
    <property type="entry name" value="Gfo/Idh/MocA-like_OxRdtase_N"/>
</dbReference>
<proteinExistence type="predicted"/>
<evidence type="ECO:0000313" key="2">
    <source>
        <dbReference type="EMBL" id="QHU01076.1"/>
    </source>
</evidence>
<dbReference type="AlphaFoldDB" id="A0A6C0J8K9"/>
<dbReference type="Pfam" id="PF01408">
    <property type="entry name" value="GFO_IDH_MocA"/>
    <property type="match status" value="1"/>
</dbReference>
<dbReference type="GO" id="GO:0000166">
    <property type="term" value="F:nucleotide binding"/>
    <property type="evidence" value="ECO:0007669"/>
    <property type="project" value="InterPro"/>
</dbReference>
<sequence>MKISIALIGSGYWGKNFLKHLTSNYDKFNFIGLVEKNKELRDINKLKYKINVYENISDIIDKCDNFIIATPVNTHFEIAKYLLENKKNIMVEKPLTENCELTKILVDLSIKNNCKMMCNFTPIYTEPFKFIKNYLKNKKNKIRFISLRRSNLGIIRKDCNVIIDLTCHDIALLYSLTGILPKNIKTIGKDFYKYGLDMVSINLEYEDFLAYIYTSRIDNLKQRELVIITEDERITYDDTNTINPIVINKNNITNNNNLQYNYNDTIIPNIPFKEPLKNQLEHFYNCITKNEKIETDGEFSLNINKIIQNI</sequence>
<dbReference type="InterPro" id="IPR036291">
    <property type="entry name" value="NAD(P)-bd_dom_sf"/>
</dbReference>
<dbReference type="Gene3D" id="3.30.360.10">
    <property type="entry name" value="Dihydrodipicolinate Reductase, domain 2"/>
    <property type="match status" value="1"/>
</dbReference>
<dbReference type="Gene3D" id="3.40.50.720">
    <property type="entry name" value="NAD(P)-binding Rossmann-like Domain"/>
    <property type="match status" value="1"/>
</dbReference>
<dbReference type="SUPFAM" id="SSF51735">
    <property type="entry name" value="NAD(P)-binding Rossmann-fold domains"/>
    <property type="match status" value="1"/>
</dbReference>
<name>A0A6C0J8K9_9ZZZZ</name>
<accession>A0A6C0J8K9</accession>